<dbReference type="PANTHER" id="PTHR10963:SF55">
    <property type="entry name" value="GLYCOSIDE HYDROLASE FAMILY 16 PROTEIN"/>
    <property type="match status" value="1"/>
</dbReference>
<dbReference type="RefSeq" id="WP_254570986.1">
    <property type="nucleotide sequence ID" value="NZ_CP098502.1"/>
</dbReference>
<dbReference type="InterPro" id="IPR013320">
    <property type="entry name" value="ConA-like_dom_sf"/>
</dbReference>
<dbReference type="Gene3D" id="2.60.120.200">
    <property type="match status" value="1"/>
</dbReference>
<evidence type="ECO:0000259" key="3">
    <source>
        <dbReference type="PROSITE" id="PS51762"/>
    </source>
</evidence>
<feature type="domain" description="GH16" evidence="3">
    <location>
        <begin position="48"/>
        <end position="304"/>
    </location>
</feature>
<accession>A0ABY5DTI6</accession>
<evidence type="ECO:0000256" key="1">
    <source>
        <dbReference type="ARBA" id="ARBA00006865"/>
    </source>
</evidence>
<gene>
    <name evidence="4" type="ORF">NBH00_23415</name>
</gene>
<proteinExistence type="inferred from homology"/>
<dbReference type="EMBL" id="CP098502">
    <property type="protein sequence ID" value="UTI64276.1"/>
    <property type="molecule type" value="Genomic_DNA"/>
</dbReference>
<dbReference type="PROSITE" id="PS51762">
    <property type="entry name" value="GH16_2"/>
    <property type="match status" value="1"/>
</dbReference>
<organism evidence="4 5">
    <name type="scientific">Paraconexibacter antarcticus</name>
    <dbReference type="NCBI Taxonomy" id="2949664"/>
    <lineage>
        <taxon>Bacteria</taxon>
        <taxon>Bacillati</taxon>
        <taxon>Actinomycetota</taxon>
        <taxon>Thermoleophilia</taxon>
        <taxon>Solirubrobacterales</taxon>
        <taxon>Paraconexibacteraceae</taxon>
        <taxon>Paraconexibacter</taxon>
    </lineage>
</organism>
<evidence type="ECO:0000313" key="5">
    <source>
        <dbReference type="Proteomes" id="UP001056035"/>
    </source>
</evidence>
<dbReference type="Proteomes" id="UP001056035">
    <property type="component" value="Chromosome"/>
</dbReference>
<sequence>MTTPARSRLAGLLLTVLALALGAVTSAPASAAAKARPPASGGPSCGTTIYKSAGVPWTCTFDDEFSGTSLDGSKWIAQQTANSGYTSGLTACFVNTPDNISVAGGTLNLTARKEAAPFTCTDPYGNFTTQYTSGMVSTYGRFAQAYGRFEVRAKLPAATVAGLQESFWLWPSNPALYGPWPGSGEIDMAEVYSQYADRAIPYIHYNAAAFDPNVTNTSCFISDIAAFHSYAVEWTTSTLKVIYDGQTCLVDDWNPASPLVKPQPFDQPFIIALTQALGIGTNAFDPATTPLPATTSIDYVRVWK</sequence>
<reference evidence="4 5" key="1">
    <citation type="submission" date="2022-06" db="EMBL/GenBank/DDBJ databases">
        <title>Paraconexibacter antarcticus.</title>
        <authorList>
            <person name="Kim C.S."/>
        </authorList>
    </citation>
    <scope>NUCLEOTIDE SEQUENCE [LARGE SCALE GENOMIC DNA]</scope>
    <source>
        <strain evidence="4 5">02-257</strain>
    </source>
</reference>
<dbReference type="Pfam" id="PF00722">
    <property type="entry name" value="Glyco_hydro_16"/>
    <property type="match status" value="1"/>
</dbReference>
<feature type="signal peptide" evidence="2">
    <location>
        <begin position="1"/>
        <end position="31"/>
    </location>
</feature>
<dbReference type="PANTHER" id="PTHR10963">
    <property type="entry name" value="GLYCOSYL HYDROLASE-RELATED"/>
    <property type="match status" value="1"/>
</dbReference>
<comment type="similarity">
    <text evidence="1">Belongs to the glycosyl hydrolase 16 family.</text>
</comment>
<name>A0ABY5DTI6_9ACTN</name>
<dbReference type="SUPFAM" id="SSF49899">
    <property type="entry name" value="Concanavalin A-like lectins/glucanases"/>
    <property type="match status" value="1"/>
</dbReference>
<keyword evidence="2" id="KW-0732">Signal</keyword>
<evidence type="ECO:0000313" key="4">
    <source>
        <dbReference type="EMBL" id="UTI64276.1"/>
    </source>
</evidence>
<evidence type="ECO:0000256" key="2">
    <source>
        <dbReference type="SAM" id="SignalP"/>
    </source>
</evidence>
<dbReference type="InterPro" id="IPR000757">
    <property type="entry name" value="Beta-glucanase-like"/>
</dbReference>
<dbReference type="GO" id="GO:0016787">
    <property type="term" value="F:hydrolase activity"/>
    <property type="evidence" value="ECO:0007669"/>
    <property type="project" value="UniProtKB-KW"/>
</dbReference>
<keyword evidence="4" id="KW-0378">Hydrolase</keyword>
<dbReference type="CDD" id="cd08023">
    <property type="entry name" value="GH16_laminarinase_like"/>
    <property type="match status" value="1"/>
</dbReference>
<feature type="chain" id="PRO_5046643397" evidence="2">
    <location>
        <begin position="32"/>
        <end position="304"/>
    </location>
</feature>
<protein>
    <submittedName>
        <fullName evidence="4">Glycoside hydrolase family 16 protein</fullName>
    </submittedName>
</protein>
<keyword evidence="5" id="KW-1185">Reference proteome</keyword>
<dbReference type="InterPro" id="IPR050546">
    <property type="entry name" value="Glycosyl_Hydrlase_16"/>
</dbReference>